<sequence>MSGATRVRRSLGVGLSVLVIGIGLTAASWILPPPSEAPSYTSVPNACESVSPLVLDRAFAPRRAELDAQHHGAHDLHRSSTCQWRAEGPVQDVRKSGLDVEVATEFDLESRPDTAYVDQFLDYLALEPGATEVPGLGSRAVLIRSPLGVELVAAEANLTVSVRYNAAKPTKALVPVARAVAEELLTAAGTPR</sequence>
<dbReference type="EMBL" id="JACCFJ010000001">
    <property type="protein sequence ID" value="NYI81956.1"/>
    <property type="molecule type" value="Genomic_DNA"/>
</dbReference>
<comment type="caution">
    <text evidence="2">The sequence shown here is derived from an EMBL/GenBank/DDBJ whole genome shotgun (WGS) entry which is preliminary data.</text>
</comment>
<name>A0A853ADS3_9PSEU</name>
<keyword evidence="1" id="KW-0812">Transmembrane</keyword>
<protein>
    <recommendedName>
        <fullName evidence="4">DUF3558 domain-containing protein</fullName>
    </recommendedName>
</protein>
<evidence type="ECO:0000256" key="1">
    <source>
        <dbReference type="SAM" id="Phobius"/>
    </source>
</evidence>
<accession>A0A853ADS3</accession>
<evidence type="ECO:0000313" key="3">
    <source>
        <dbReference type="Proteomes" id="UP000587002"/>
    </source>
</evidence>
<evidence type="ECO:0008006" key="4">
    <source>
        <dbReference type="Google" id="ProtNLM"/>
    </source>
</evidence>
<reference evidence="2 3" key="1">
    <citation type="submission" date="2020-07" db="EMBL/GenBank/DDBJ databases">
        <title>Sequencing the genomes of 1000 actinobacteria strains.</title>
        <authorList>
            <person name="Klenk H.-P."/>
        </authorList>
    </citation>
    <scope>NUCLEOTIDE SEQUENCE [LARGE SCALE GENOMIC DNA]</scope>
    <source>
        <strain evidence="2 3">DSM 44065</strain>
    </source>
</reference>
<dbReference type="Proteomes" id="UP000587002">
    <property type="component" value="Unassembled WGS sequence"/>
</dbReference>
<evidence type="ECO:0000313" key="2">
    <source>
        <dbReference type="EMBL" id="NYI81956.1"/>
    </source>
</evidence>
<organism evidence="2 3">
    <name type="scientific">Saccharopolyspora hordei</name>
    <dbReference type="NCBI Taxonomy" id="1838"/>
    <lineage>
        <taxon>Bacteria</taxon>
        <taxon>Bacillati</taxon>
        <taxon>Actinomycetota</taxon>
        <taxon>Actinomycetes</taxon>
        <taxon>Pseudonocardiales</taxon>
        <taxon>Pseudonocardiaceae</taxon>
        <taxon>Saccharopolyspora</taxon>
    </lineage>
</organism>
<dbReference type="AlphaFoldDB" id="A0A853ADS3"/>
<proteinExistence type="predicted"/>
<keyword evidence="3" id="KW-1185">Reference proteome</keyword>
<keyword evidence="1" id="KW-0472">Membrane</keyword>
<feature type="transmembrane region" description="Helical" evidence="1">
    <location>
        <begin position="12"/>
        <end position="31"/>
    </location>
</feature>
<dbReference type="RefSeq" id="WP_179717388.1">
    <property type="nucleotide sequence ID" value="NZ_BAABFH010000001.1"/>
</dbReference>
<keyword evidence="1" id="KW-1133">Transmembrane helix</keyword>
<gene>
    <name evidence="2" type="ORF">HNR68_000586</name>
</gene>